<dbReference type="Proteomes" id="UP000193083">
    <property type="component" value="Unassembled WGS sequence"/>
</dbReference>
<organism evidence="4 5">
    <name type="scientific">Mesorhizobium australicum</name>
    <dbReference type="NCBI Taxonomy" id="536018"/>
    <lineage>
        <taxon>Bacteria</taxon>
        <taxon>Pseudomonadati</taxon>
        <taxon>Pseudomonadota</taxon>
        <taxon>Alphaproteobacteria</taxon>
        <taxon>Hyphomicrobiales</taxon>
        <taxon>Phyllobacteriaceae</taxon>
        <taxon>Mesorhizobium</taxon>
    </lineage>
</organism>
<evidence type="ECO:0000256" key="1">
    <source>
        <dbReference type="ARBA" id="ARBA00001971"/>
    </source>
</evidence>
<dbReference type="InterPro" id="IPR002397">
    <property type="entry name" value="Cyt_P450_B"/>
</dbReference>
<keyword evidence="3" id="KW-0503">Monooxygenase</keyword>
<keyword evidence="3" id="KW-0560">Oxidoreductase</keyword>
<dbReference type="InterPro" id="IPR036396">
    <property type="entry name" value="Cyt_P450_sf"/>
</dbReference>
<comment type="similarity">
    <text evidence="2 3">Belongs to the cytochrome P450 family.</text>
</comment>
<name>A0A1X7NK95_9HYPH</name>
<evidence type="ECO:0000313" key="5">
    <source>
        <dbReference type="Proteomes" id="UP000193083"/>
    </source>
</evidence>
<dbReference type="PRINTS" id="PR00359">
    <property type="entry name" value="BP450"/>
</dbReference>
<dbReference type="CDD" id="cd11037">
    <property type="entry name" value="CYP199A2-like"/>
    <property type="match status" value="1"/>
</dbReference>
<keyword evidence="3" id="KW-0349">Heme</keyword>
<dbReference type="OrthoDB" id="9801155at2"/>
<evidence type="ECO:0000256" key="3">
    <source>
        <dbReference type="RuleBase" id="RU000461"/>
    </source>
</evidence>
<reference evidence="5" key="1">
    <citation type="submission" date="2017-04" db="EMBL/GenBank/DDBJ databases">
        <authorList>
            <person name="Varghese N."/>
            <person name="Submissions S."/>
        </authorList>
    </citation>
    <scope>NUCLEOTIDE SEQUENCE [LARGE SCALE GENOMIC DNA]</scope>
    <source>
        <strain evidence="5">B5P</strain>
    </source>
</reference>
<protein>
    <submittedName>
        <fullName evidence="4">Cytochrome P450</fullName>
    </submittedName>
</protein>
<dbReference type="GO" id="GO:0004497">
    <property type="term" value="F:monooxygenase activity"/>
    <property type="evidence" value="ECO:0007669"/>
    <property type="project" value="UniProtKB-KW"/>
</dbReference>
<comment type="cofactor">
    <cofactor evidence="1">
        <name>heme</name>
        <dbReference type="ChEBI" id="CHEBI:30413"/>
    </cofactor>
</comment>
<keyword evidence="3" id="KW-0408">Iron</keyword>
<dbReference type="InterPro" id="IPR001128">
    <property type="entry name" value="Cyt_P450"/>
</dbReference>
<dbReference type="PANTHER" id="PTHR46696">
    <property type="entry name" value="P450, PUTATIVE (EUROFUNG)-RELATED"/>
    <property type="match status" value="1"/>
</dbReference>
<dbReference type="Pfam" id="PF00067">
    <property type="entry name" value="p450"/>
    <property type="match status" value="1"/>
</dbReference>
<dbReference type="InterPro" id="IPR017972">
    <property type="entry name" value="Cyt_P450_CS"/>
</dbReference>
<dbReference type="SUPFAM" id="SSF48264">
    <property type="entry name" value="Cytochrome P450"/>
    <property type="match status" value="1"/>
</dbReference>
<sequence length="401" mass="44668">MSASTKSTSQWDSPPVYDVDIYSDEVIADPYPHYQRIRDAGAAVWLPANGLWAIGRHADVRACLADHETFRSGNGVSGNEAANRMAPGNLLASDPPLHDHLRRIVAAPLSPRGLNDVKGRIEATAEDLVDRLVRRGTFDGMMDLAQYLPVSIVSELVGMPEHGRENMLRWASAVFDMLGGANKRGEDALPVVMEMRAYTVNEATRDKVRPDGWVSMLYEAADKGLIRPEQVQMLMRDYLGPSLDTTIFATGHLLYLLGTNPEQWQMIRDDPSLIPNAINEAVRVESPIRGFTRYLADDKVVGDTLIPKGSRALMLYASANRDERRWEKPETFDVKRVLTDHVGFGHGIHSCAGMQLARLEIRSILTSMVKRVKRVEVGVPVLAMNNVLRGYERLPVRFVAD</sequence>
<gene>
    <name evidence="4" type="ORF">SAMN02982922_2027</name>
</gene>
<dbReference type="EMBL" id="FXBL01000004">
    <property type="protein sequence ID" value="SMH38296.1"/>
    <property type="molecule type" value="Genomic_DNA"/>
</dbReference>
<dbReference type="Gene3D" id="1.10.630.10">
    <property type="entry name" value="Cytochrome P450"/>
    <property type="match status" value="1"/>
</dbReference>
<dbReference type="PANTHER" id="PTHR46696:SF1">
    <property type="entry name" value="CYTOCHROME P450 YJIB-RELATED"/>
    <property type="match status" value="1"/>
</dbReference>
<dbReference type="GO" id="GO:0005506">
    <property type="term" value="F:iron ion binding"/>
    <property type="evidence" value="ECO:0007669"/>
    <property type="project" value="InterPro"/>
</dbReference>
<dbReference type="GO" id="GO:0020037">
    <property type="term" value="F:heme binding"/>
    <property type="evidence" value="ECO:0007669"/>
    <property type="project" value="InterPro"/>
</dbReference>
<evidence type="ECO:0000313" key="4">
    <source>
        <dbReference type="EMBL" id="SMH38296.1"/>
    </source>
</evidence>
<keyword evidence="5" id="KW-1185">Reference proteome</keyword>
<dbReference type="AlphaFoldDB" id="A0A1X7NK95"/>
<accession>A0A1X7NK95</accession>
<keyword evidence="3" id="KW-0479">Metal-binding</keyword>
<dbReference type="PROSITE" id="PS00086">
    <property type="entry name" value="CYTOCHROME_P450"/>
    <property type="match status" value="1"/>
</dbReference>
<dbReference type="RefSeq" id="WP_085464052.1">
    <property type="nucleotide sequence ID" value="NZ_FXBL01000004.1"/>
</dbReference>
<evidence type="ECO:0000256" key="2">
    <source>
        <dbReference type="ARBA" id="ARBA00010617"/>
    </source>
</evidence>
<proteinExistence type="inferred from homology"/>
<dbReference type="GO" id="GO:0016705">
    <property type="term" value="F:oxidoreductase activity, acting on paired donors, with incorporation or reduction of molecular oxygen"/>
    <property type="evidence" value="ECO:0007669"/>
    <property type="project" value="InterPro"/>
</dbReference>